<protein>
    <recommendedName>
        <fullName evidence="2">HTH luxR-type domain-containing protein</fullName>
    </recommendedName>
</protein>
<accession>A0A7Z0WF26</accession>
<dbReference type="EMBL" id="MSIF01000030">
    <property type="protein sequence ID" value="OLF05390.1"/>
    <property type="molecule type" value="Genomic_DNA"/>
</dbReference>
<evidence type="ECO:0000259" key="2">
    <source>
        <dbReference type="PROSITE" id="PS50043"/>
    </source>
</evidence>
<dbReference type="InterPro" id="IPR039420">
    <property type="entry name" value="WalR-like"/>
</dbReference>
<dbReference type="SMART" id="SM00421">
    <property type="entry name" value="HTH_LUXR"/>
    <property type="match status" value="1"/>
</dbReference>
<dbReference type="Pfam" id="PF00196">
    <property type="entry name" value="GerE"/>
    <property type="match status" value="1"/>
</dbReference>
<proteinExistence type="predicted"/>
<dbReference type="InterPro" id="IPR036388">
    <property type="entry name" value="WH-like_DNA-bd_sf"/>
</dbReference>
<dbReference type="PANTHER" id="PTHR43214:SF42">
    <property type="entry name" value="TRANSCRIPTIONAL REGULATORY PROTEIN DESR"/>
    <property type="match status" value="1"/>
</dbReference>
<feature type="domain" description="HTH luxR-type" evidence="2">
    <location>
        <begin position="805"/>
        <end position="870"/>
    </location>
</feature>
<evidence type="ECO:0000256" key="1">
    <source>
        <dbReference type="ARBA" id="ARBA00023125"/>
    </source>
</evidence>
<dbReference type="CDD" id="cd06170">
    <property type="entry name" value="LuxR_C_like"/>
    <property type="match status" value="1"/>
</dbReference>
<dbReference type="InterPro" id="IPR016032">
    <property type="entry name" value="Sig_transdc_resp-reg_C-effctor"/>
</dbReference>
<organism evidence="3 4">
    <name type="scientific">Actinophytocola xinjiangensis</name>
    <dbReference type="NCBI Taxonomy" id="485602"/>
    <lineage>
        <taxon>Bacteria</taxon>
        <taxon>Bacillati</taxon>
        <taxon>Actinomycetota</taxon>
        <taxon>Actinomycetes</taxon>
        <taxon>Pseudonocardiales</taxon>
        <taxon>Pseudonocardiaceae</taxon>
    </lineage>
</organism>
<reference evidence="3 4" key="1">
    <citation type="submission" date="2016-12" db="EMBL/GenBank/DDBJ databases">
        <title>The draft genome sequence of Actinophytocola xinjiangensis.</title>
        <authorList>
            <person name="Wang W."/>
            <person name="Yuan L."/>
        </authorList>
    </citation>
    <scope>NUCLEOTIDE SEQUENCE [LARGE SCALE GENOMIC DNA]</scope>
    <source>
        <strain evidence="3 4">CGMCC 4.4663</strain>
    </source>
</reference>
<dbReference type="SUPFAM" id="SSF46894">
    <property type="entry name" value="C-terminal effector domain of the bipartite response regulators"/>
    <property type="match status" value="1"/>
</dbReference>
<dbReference type="InterPro" id="IPR041664">
    <property type="entry name" value="AAA_16"/>
</dbReference>
<dbReference type="Gene3D" id="1.10.10.10">
    <property type="entry name" value="Winged helix-like DNA-binding domain superfamily/Winged helix DNA-binding domain"/>
    <property type="match status" value="1"/>
</dbReference>
<comment type="caution">
    <text evidence="3">The sequence shown here is derived from an EMBL/GenBank/DDBJ whole genome shotgun (WGS) entry which is preliminary data.</text>
</comment>
<evidence type="ECO:0000313" key="4">
    <source>
        <dbReference type="Proteomes" id="UP000185696"/>
    </source>
</evidence>
<sequence length="873" mass="91414">MYGRAAELRRLAALSGTGGALLLLGEAGMGKTAVLSTVDATVSVRGIDAERGLAFGALNRLLAPLADRFDSLPADQAGELRGVAGLGGRPDAFGLRCAVHRLLVGLAADGPVSCVVDDAQWLDVESLEVLAFAARRLAGHRVAMVFAARPELARPGHDPLAEIPRLWLSALPDEACERLLRRWRVPAGPRAVLTEIAGGNPADLVSLAAELTPDQLAGRAPLPEVLGGGRCADYRTRLAALSPAARVLLTCVAAESTVELDTLSRCGGPEELDELLAAGLLRIAGTSLRLPSTLVRDTLYRLASPAWRQQAHARLAAALTGPRATWHSALTTSRPSPELGDELARAADHADHPSAASLLDRAATLTVHTGLRGERLLAAAGHAWQSGRPGWARTLLARARAAGADRARCALLLGEIELRDGEPAVATHELAFAAEHLTDPDEASLALMLAGEARRIGGDLSGYRTLAHRVTASVPSGSGVGALFAGGAATYAGRHGEAAEPLRRAVDLGLAAGDVASAVWAAEAAFALGDVEGAYECASAAVSRARLGTRGAALPWALVHLALTAIGLDRHRAARAATEEGLAASVAQRNTWAEHLSLQGLSAALLGDLATARSTLDLAAPGIAERSLGRPCAISSWAGACLDLAEDRPADALGRLATLGAGVSGAQRAIQVLATPQWVEAAVLAEQPERAGELLGRFDEWVRSGGSAAWLAMSSRCHALLADDLGEAEEHYRTAIALHHRAGAAMELARTQLFYGNRLRRHRRTRDARVLFRDALRGFRAAGADHWATRAKAGLRACGETVGTGGVTLAGLTPQQAAISRLVAVGETNKEIARRLVISPRTVDHHLRNIFTTLGVRSRVELAHRVTSATTQR</sequence>
<dbReference type="Pfam" id="PF13191">
    <property type="entry name" value="AAA_16"/>
    <property type="match status" value="1"/>
</dbReference>
<keyword evidence="1" id="KW-0238">DNA-binding</keyword>
<name>A0A7Z0WF26_9PSEU</name>
<dbReference type="InterPro" id="IPR000792">
    <property type="entry name" value="Tscrpt_reg_LuxR_C"/>
</dbReference>
<dbReference type="PANTHER" id="PTHR43214">
    <property type="entry name" value="TWO-COMPONENT RESPONSE REGULATOR"/>
    <property type="match status" value="1"/>
</dbReference>
<dbReference type="AlphaFoldDB" id="A0A7Z0WF26"/>
<dbReference type="PROSITE" id="PS50043">
    <property type="entry name" value="HTH_LUXR_2"/>
    <property type="match status" value="1"/>
</dbReference>
<dbReference type="GO" id="GO:0003677">
    <property type="term" value="F:DNA binding"/>
    <property type="evidence" value="ECO:0007669"/>
    <property type="project" value="UniProtKB-KW"/>
</dbReference>
<dbReference type="InterPro" id="IPR027417">
    <property type="entry name" value="P-loop_NTPase"/>
</dbReference>
<gene>
    <name evidence="3" type="ORF">BLA60_36525</name>
</gene>
<dbReference type="Proteomes" id="UP000185696">
    <property type="component" value="Unassembled WGS sequence"/>
</dbReference>
<keyword evidence="4" id="KW-1185">Reference proteome</keyword>
<dbReference type="SUPFAM" id="SSF52540">
    <property type="entry name" value="P-loop containing nucleoside triphosphate hydrolases"/>
    <property type="match status" value="1"/>
</dbReference>
<dbReference type="PRINTS" id="PR00038">
    <property type="entry name" value="HTHLUXR"/>
</dbReference>
<dbReference type="GO" id="GO:0006355">
    <property type="term" value="P:regulation of DNA-templated transcription"/>
    <property type="evidence" value="ECO:0007669"/>
    <property type="project" value="InterPro"/>
</dbReference>
<evidence type="ECO:0000313" key="3">
    <source>
        <dbReference type="EMBL" id="OLF05390.1"/>
    </source>
</evidence>